<dbReference type="EMBL" id="DAAXIT010000039">
    <property type="protein sequence ID" value="HAG1192601.1"/>
    <property type="molecule type" value="Genomic_DNA"/>
</dbReference>
<gene>
    <name evidence="1" type="ORF">G8W20_004831</name>
</gene>
<reference evidence="1" key="1">
    <citation type="journal article" date="2018" name="Genome Biol.">
        <title>SKESA: strategic k-mer extension for scrupulous assemblies.</title>
        <authorList>
            <person name="Souvorov A."/>
            <person name="Agarwala R."/>
            <person name="Lipman D.J."/>
        </authorList>
    </citation>
    <scope>NUCLEOTIDE SEQUENCE</scope>
    <source>
        <strain evidence="1">MA.NL_R66</strain>
    </source>
</reference>
<dbReference type="GO" id="GO:0016740">
    <property type="term" value="F:transferase activity"/>
    <property type="evidence" value="ECO:0007669"/>
    <property type="project" value="UniProtKB-KW"/>
</dbReference>
<dbReference type="Gene3D" id="3.10.450.620">
    <property type="entry name" value="JHP933, nucleotidyltransferase-like core domain"/>
    <property type="match status" value="1"/>
</dbReference>
<protein>
    <submittedName>
        <fullName evidence="1">Nucleotidyl transferase AbiEii/AbiGii toxin family protein</fullName>
    </submittedName>
</protein>
<keyword evidence="1" id="KW-0808">Transferase</keyword>
<accession>A0A758JSX4</accession>
<comment type="caution">
    <text evidence="1">The sequence shown here is derived from an EMBL/GenBank/DDBJ whole genome shotgun (WGS) entry which is preliminary data.</text>
</comment>
<reference evidence="1" key="2">
    <citation type="submission" date="2020-02" db="EMBL/GenBank/DDBJ databases">
        <authorList>
            <consortium name="NCBI Pathogen Detection Project"/>
        </authorList>
    </citation>
    <scope>NUCLEOTIDE SEQUENCE</scope>
    <source>
        <strain evidence="1">MA.NL_R66</strain>
    </source>
</reference>
<evidence type="ECO:0000313" key="1">
    <source>
        <dbReference type="EMBL" id="HAG1192601.1"/>
    </source>
</evidence>
<dbReference type="Pfam" id="PF08843">
    <property type="entry name" value="AbiEii"/>
    <property type="match status" value="1"/>
</dbReference>
<dbReference type="AlphaFoldDB" id="A0A758JSX4"/>
<name>A0A758JSX4_SALER</name>
<organism evidence="1">
    <name type="scientific">Salmonella enterica</name>
    <name type="common">Salmonella choleraesuis</name>
    <dbReference type="NCBI Taxonomy" id="28901"/>
    <lineage>
        <taxon>Bacteria</taxon>
        <taxon>Pseudomonadati</taxon>
        <taxon>Pseudomonadota</taxon>
        <taxon>Gammaproteobacteria</taxon>
        <taxon>Enterobacterales</taxon>
        <taxon>Enterobacteriaceae</taxon>
        <taxon>Salmonella</taxon>
    </lineage>
</organism>
<dbReference type="InterPro" id="IPR014942">
    <property type="entry name" value="AbiEii"/>
</dbReference>
<sequence length="294" mass="33883">MENIDAWVNRAKNNEDQKLRQAIHLILLAISRDKSLSQTLALKGGLMLAIVYSSDRYTSDIDLSLLENAQKMSKESLQDTLEKQLKAVVAISNYDLELMVQSIQDRPKRNPTKATFPAYKLKIGYADIKKPNAVKQLKNKQSANIIEIDVSFNESVSVYDIECFKLEGKYNVLCYTLEQLVAEKYRSVLQQEVRNRNRRQDIYDLYYLLDCEIDSLSTDETKKTVLNKLLKSASGRGIDDYLHSKAMQDEAIKTRSLEDFNTLLQEIDIKPDASSHEMYDKVKKYFESLPWNDS</sequence>
<proteinExistence type="predicted"/>